<gene>
    <name evidence="2" type="ORF">FGF04_06200</name>
</gene>
<keyword evidence="3" id="KW-1185">Reference proteome</keyword>
<evidence type="ECO:0000313" key="3">
    <source>
        <dbReference type="Proteomes" id="UP000324965"/>
    </source>
</evidence>
<dbReference type="AlphaFoldDB" id="A0A5B0BIN9"/>
<proteinExistence type="predicted"/>
<feature type="region of interest" description="Disordered" evidence="1">
    <location>
        <begin position="108"/>
        <end position="144"/>
    </location>
</feature>
<reference evidence="2 3" key="1">
    <citation type="submission" date="2019-05" db="EMBL/GenBank/DDBJ databases">
        <authorList>
            <person name="Hariharan J."/>
            <person name="Choudoir M.J."/>
            <person name="Diebold P."/>
            <person name="Panke-Buisse K."/>
            <person name="Buckley D.H."/>
        </authorList>
    </citation>
    <scope>NUCLEOTIDE SEQUENCE [LARGE SCALE GENOMIC DNA]</scope>
    <source>
        <strain evidence="2 3">SUN51</strain>
    </source>
</reference>
<evidence type="ECO:0000313" key="2">
    <source>
        <dbReference type="EMBL" id="KAA0941537.1"/>
    </source>
</evidence>
<feature type="region of interest" description="Disordered" evidence="1">
    <location>
        <begin position="195"/>
        <end position="247"/>
    </location>
</feature>
<dbReference type="EMBL" id="VDFC01000015">
    <property type="protein sequence ID" value="KAA0941537.1"/>
    <property type="molecule type" value="Genomic_DNA"/>
</dbReference>
<dbReference type="OrthoDB" id="3477621at2"/>
<dbReference type="Proteomes" id="UP000324965">
    <property type="component" value="Unassembled WGS sequence"/>
</dbReference>
<organism evidence="2 3">
    <name type="scientific">Streptomyces apricus</name>
    <dbReference type="NCBI Taxonomy" id="1828112"/>
    <lineage>
        <taxon>Bacteria</taxon>
        <taxon>Bacillati</taxon>
        <taxon>Actinomycetota</taxon>
        <taxon>Actinomycetes</taxon>
        <taxon>Kitasatosporales</taxon>
        <taxon>Streptomycetaceae</taxon>
        <taxon>Streptomyces</taxon>
    </lineage>
</organism>
<name>A0A5B0BIN9_9ACTN</name>
<sequence length="247" mass="24807">MTAADFDLLDDWGLRIASWAAPREAGLAAQTTRAYATGGTVRRQLYATGASVPGGMGGGAATLLPAVLDALACAADALKAALGSAQLGNALSATALVLGLRAERAARTPGAVRTSGAARAPGRTREEAPPQAAAEPPPPGTPDVEVMRALLRMSGRLRARGLEPAAADEVAAGVTARLLAQDDPAAVADFLDALVGGEPPQATTGDRRRSRSSPGPGSVLSALLSRLRRPYGPTRPAPSAGEGGTPP</sequence>
<protein>
    <submittedName>
        <fullName evidence="2">Uncharacterized protein</fullName>
    </submittedName>
</protein>
<feature type="compositionally biased region" description="Low complexity" evidence="1">
    <location>
        <begin position="212"/>
        <end position="225"/>
    </location>
</feature>
<comment type="caution">
    <text evidence="2">The sequence shown here is derived from an EMBL/GenBank/DDBJ whole genome shotgun (WGS) entry which is preliminary data.</text>
</comment>
<dbReference type="RefSeq" id="WP_149510201.1">
    <property type="nucleotide sequence ID" value="NZ_VDFC01000015.1"/>
</dbReference>
<evidence type="ECO:0000256" key="1">
    <source>
        <dbReference type="SAM" id="MobiDB-lite"/>
    </source>
</evidence>
<accession>A0A5B0BIN9</accession>